<feature type="active site" evidence="8">
    <location>
        <position position="212"/>
    </location>
</feature>
<name>A0A5C3F049_9BASI</name>
<dbReference type="OrthoDB" id="498125at2759"/>
<dbReference type="EMBL" id="OOIP01000007">
    <property type="protein sequence ID" value="SPO37692.1"/>
    <property type="molecule type" value="Genomic_DNA"/>
</dbReference>
<comment type="similarity">
    <text evidence="1 11">Belongs to the DNA repair enzymes AP/ExoA family.</text>
</comment>
<evidence type="ECO:0000256" key="10">
    <source>
        <dbReference type="PIRSR" id="PIRSR604808-3"/>
    </source>
</evidence>
<evidence type="ECO:0000259" key="13">
    <source>
        <dbReference type="Pfam" id="PF03372"/>
    </source>
</evidence>
<dbReference type="InterPro" id="IPR036691">
    <property type="entry name" value="Endo/exonu/phosph_ase_sf"/>
</dbReference>
<dbReference type="GO" id="GO:0006284">
    <property type="term" value="P:base-excision repair"/>
    <property type="evidence" value="ECO:0007669"/>
    <property type="project" value="TreeGrafter"/>
</dbReference>
<comment type="cofactor">
    <cofactor evidence="9 11">
        <name>Mg(2+)</name>
        <dbReference type="ChEBI" id="CHEBI:18420"/>
    </cofactor>
    <cofactor evidence="9 11">
        <name>Mn(2+)</name>
        <dbReference type="ChEBI" id="CHEBI:29035"/>
    </cofactor>
    <text evidence="9 11">Probably binds two magnesium or manganese ions per subunit.</text>
</comment>
<dbReference type="SUPFAM" id="SSF56219">
    <property type="entry name" value="DNase I-like"/>
    <property type="match status" value="1"/>
</dbReference>
<feature type="compositionally biased region" description="Pro residues" evidence="12">
    <location>
        <begin position="19"/>
        <end position="28"/>
    </location>
</feature>
<evidence type="ECO:0000256" key="1">
    <source>
        <dbReference type="ARBA" id="ARBA00007092"/>
    </source>
</evidence>
<dbReference type="PANTHER" id="PTHR22748:SF6">
    <property type="entry name" value="DNA-(APURINIC OR APYRIMIDINIC SITE) ENDONUCLEASE"/>
    <property type="match status" value="1"/>
</dbReference>
<dbReference type="InterPro" id="IPR005135">
    <property type="entry name" value="Endo/exonuclease/phosphatase"/>
</dbReference>
<dbReference type="GO" id="GO:0005634">
    <property type="term" value="C:nucleus"/>
    <property type="evidence" value="ECO:0007669"/>
    <property type="project" value="TreeGrafter"/>
</dbReference>
<feature type="compositionally biased region" description="Low complexity" evidence="12">
    <location>
        <begin position="29"/>
        <end position="55"/>
    </location>
</feature>
<evidence type="ECO:0000256" key="9">
    <source>
        <dbReference type="PIRSR" id="PIRSR604808-2"/>
    </source>
</evidence>
<feature type="site" description="Important for catalytic activity" evidence="10">
    <location>
        <position position="330"/>
    </location>
</feature>
<evidence type="ECO:0000256" key="2">
    <source>
        <dbReference type="ARBA" id="ARBA00022490"/>
    </source>
</evidence>
<feature type="site" description="Transition state stabilizer" evidence="10">
    <location>
        <position position="253"/>
    </location>
</feature>
<feature type="compositionally biased region" description="Low complexity" evidence="12">
    <location>
        <begin position="1"/>
        <end position="18"/>
    </location>
</feature>
<keyword evidence="9" id="KW-0464">Manganese</keyword>
<evidence type="ECO:0000256" key="7">
    <source>
        <dbReference type="ARBA" id="ARBA00022842"/>
    </source>
</evidence>
<evidence type="ECO:0000256" key="11">
    <source>
        <dbReference type="RuleBase" id="RU362131"/>
    </source>
</evidence>
<reference evidence="14 15" key="1">
    <citation type="submission" date="2018-03" db="EMBL/GenBank/DDBJ databases">
        <authorList>
            <person name="Guldener U."/>
        </authorList>
    </citation>
    <scope>NUCLEOTIDE SEQUENCE [LARGE SCALE GENOMIC DNA]</scope>
    <source>
        <strain evidence="14 15">DAOM196992</strain>
    </source>
</reference>
<feature type="binding site" evidence="9">
    <location>
        <position position="111"/>
    </location>
    <ligand>
        <name>Mg(2+)</name>
        <dbReference type="ChEBI" id="CHEBI:18420"/>
        <label>1</label>
    </ligand>
</feature>
<evidence type="ECO:0000256" key="4">
    <source>
        <dbReference type="ARBA" id="ARBA00022723"/>
    </source>
</evidence>
<sequence length="368" mass="40651">MPPKRAASTRAAAKRSAPQQPPESPPSSPTESSQAPATKKRAAAGAPSSANGSAPKRTKKPSAGGLPDSPAAPSGNDTTAPESLPRNTELPESLHFDRPRHDDSLRIAAWNIVSLKSSEPKGLLRYIDAEDADILVLTETKVNEVPMHPKLTARYKHQYWGIGKQKSYAGIAILSKLEPKNVTYGLPTLRDADSKGRMITLEFENTFLIGTYCVNAGEGLKSMDNKIAWNKAFAEHVRQCDQRKPVIWCGDLNVVHDDRDLAQASKKWNKSPGYTQIECDAHRELLAGTADDGGRLVDVWREQHPDAVGHFTFYGWRGMCRSKGIGWRLDSFIFSERIKDRAKECEIRHECYGPSDHVPIYCDVQGPL</sequence>
<dbReference type="GO" id="GO:0008311">
    <property type="term" value="F:double-stranded DNA 3'-5' DNA exonuclease activity"/>
    <property type="evidence" value="ECO:0007669"/>
    <property type="project" value="TreeGrafter"/>
</dbReference>
<keyword evidence="6" id="KW-0269">Exonuclease</keyword>
<evidence type="ECO:0000256" key="12">
    <source>
        <dbReference type="SAM" id="MobiDB-lite"/>
    </source>
</evidence>
<dbReference type="Proteomes" id="UP000323386">
    <property type="component" value="Unassembled WGS sequence"/>
</dbReference>
<dbReference type="InterPro" id="IPR004808">
    <property type="entry name" value="AP_endonuc_1"/>
</dbReference>
<protein>
    <recommendedName>
        <fullName evidence="11">DNA-(apurinic or apyrimidinic site) endonuclease</fullName>
        <ecNumber evidence="11">3.1.-.-</ecNumber>
    </recommendedName>
</protein>
<dbReference type="CDD" id="cd09087">
    <property type="entry name" value="Ape1-like_AP-endo"/>
    <property type="match status" value="1"/>
</dbReference>
<dbReference type="GO" id="GO:0046872">
    <property type="term" value="F:metal ion binding"/>
    <property type="evidence" value="ECO:0007669"/>
    <property type="project" value="UniProtKB-KW"/>
</dbReference>
<keyword evidence="7 9" id="KW-0460">Magnesium</keyword>
<keyword evidence="11" id="KW-0227">DNA damage</keyword>
<dbReference type="Pfam" id="PF03372">
    <property type="entry name" value="Exo_endo_phos"/>
    <property type="match status" value="1"/>
</dbReference>
<keyword evidence="3" id="KW-0540">Nuclease</keyword>
<evidence type="ECO:0000256" key="8">
    <source>
        <dbReference type="PIRSR" id="PIRSR604808-1"/>
    </source>
</evidence>
<keyword evidence="2" id="KW-0963">Cytoplasm</keyword>
<dbReference type="Gene3D" id="3.60.10.10">
    <property type="entry name" value="Endonuclease/exonuclease/phosphatase"/>
    <property type="match status" value="1"/>
</dbReference>
<evidence type="ECO:0000313" key="15">
    <source>
        <dbReference type="Proteomes" id="UP000323386"/>
    </source>
</evidence>
<dbReference type="PANTHER" id="PTHR22748">
    <property type="entry name" value="AP ENDONUCLEASE"/>
    <property type="match status" value="1"/>
</dbReference>
<keyword evidence="5" id="KW-0378">Hydrolase</keyword>
<accession>A0A5C3F049</accession>
<evidence type="ECO:0000256" key="3">
    <source>
        <dbReference type="ARBA" id="ARBA00022722"/>
    </source>
</evidence>
<feature type="region of interest" description="Disordered" evidence="12">
    <location>
        <begin position="1"/>
        <end position="98"/>
    </location>
</feature>
<feature type="domain" description="Endonuclease/exonuclease/phosphatase" evidence="13">
    <location>
        <begin position="118"/>
        <end position="357"/>
    </location>
</feature>
<feature type="binding site" evidence="9">
    <location>
        <position position="357"/>
    </location>
    <ligand>
        <name>Mg(2+)</name>
        <dbReference type="ChEBI" id="CHEBI:18420"/>
        <label>1</label>
    </ligand>
</feature>
<gene>
    <name evidence="14" type="ORF">PSFLO_03168</name>
</gene>
<evidence type="ECO:0000313" key="14">
    <source>
        <dbReference type="EMBL" id="SPO37692.1"/>
    </source>
</evidence>
<dbReference type="GO" id="GO:0003906">
    <property type="term" value="F:DNA-(apurinic or apyrimidinic site) endonuclease activity"/>
    <property type="evidence" value="ECO:0007669"/>
    <property type="project" value="TreeGrafter"/>
</dbReference>
<dbReference type="NCBIfam" id="TIGR00633">
    <property type="entry name" value="xth"/>
    <property type="match status" value="1"/>
</dbReference>
<dbReference type="FunFam" id="3.60.10.10:FF:000054">
    <property type="entry name" value="Exodeoxyribonuclease III"/>
    <property type="match status" value="1"/>
</dbReference>
<dbReference type="GO" id="GO:0008081">
    <property type="term" value="F:phosphoric diester hydrolase activity"/>
    <property type="evidence" value="ECO:0007669"/>
    <property type="project" value="TreeGrafter"/>
</dbReference>
<evidence type="ECO:0000256" key="5">
    <source>
        <dbReference type="ARBA" id="ARBA00022801"/>
    </source>
</evidence>
<proteinExistence type="inferred from homology"/>
<feature type="binding site" evidence="9">
    <location>
        <position position="356"/>
    </location>
    <ligand>
        <name>Mg(2+)</name>
        <dbReference type="ChEBI" id="CHEBI:18420"/>
        <label>1</label>
    </ligand>
</feature>
<keyword evidence="15" id="KW-1185">Reference proteome</keyword>
<feature type="site" description="Interaction with DNA substrate" evidence="10">
    <location>
        <position position="357"/>
    </location>
</feature>
<feature type="active site" description="Proton donor/acceptor" evidence="8">
    <location>
        <position position="251"/>
    </location>
</feature>
<keyword evidence="4 9" id="KW-0479">Metal-binding</keyword>
<dbReference type="AlphaFoldDB" id="A0A5C3F049"/>
<feature type="binding site" evidence="9">
    <location>
        <position position="139"/>
    </location>
    <ligand>
        <name>Mg(2+)</name>
        <dbReference type="ChEBI" id="CHEBI:18420"/>
        <label>1</label>
    </ligand>
</feature>
<organism evidence="14 15">
    <name type="scientific">Pseudozyma flocculosa</name>
    <dbReference type="NCBI Taxonomy" id="84751"/>
    <lineage>
        <taxon>Eukaryota</taxon>
        <taxon>Fungi</taxon>
        <taxon>Dikarya</taxon>
        <taxon>Basidiomycota</taxon>
        <taxon>Ustilaginomycotina</taxon>
        <taxon>Ustilaginomycetes</taxon>
        <taxon>Ustilaginales</taxon>
        <taxon>Ustilaginaceae</taxon>
        <taxon>Pseudozyma</taxon>
    </lineage>
</organism>
<dbReference type="PROSITE" id="PS51435">
    <property type="entry name" value="AP_NUCLEASE_F1_4"/>
    <property type="match status" value="1"/>
</dbReference>
<feature type="binding site" evidence="9">
    <location>
        <position position="253"/>
    </location>
    <ligand>
        <name>Mg(2+)</name>
        <dbReference type="ChEBI" id="CHEBI:18420"/>
        <label>1</label>
    </ligand>
</feature>
<keyword evidence="11" id="KW-0234">DNA repair</keyword>
<evidence type="ECO:0000256" key="6">
    <source>
        <dbReference type="ARBA" id="ARBA00022839"/>
    </source>
</evidence>
<feature type="active site" description="Proton acceptor" evidence="8">
    <location>
        <position position="357"/>
    </location>
</feature>
<dbReference type="EC" id="3.1.-.-" evidence="11"/>
<feature type="binding site" evidence="9">
    <location>
        <position position="251"/>
    </location>
    <ligand>
        <name>Mg(2+)</name>
        <dbReference type="ChEBI" id="CHEBI:18420"/>
        <label>1</label>
    </ligand>
</feature>